<evidence type="ECO:0000256" key="1">
    <source>
        <dbReference type="SAM" id="Phobius"/>
    </source>
</evidence>
<keyword evidence="1" id="KW-0812">Transmembrane</keyword>
<feature type="transmembrane region" description="Helical" evidence="1">
    <location>
        <begin position="67"/>
        <end position="86"/>
    </location>
</feature>
<name>A0A0C9ZMT4_9AGAM</name>
<keyword evidence="3" id="KW-1185">Reference proteome</keyword>
<dbReference type="AlphaFoldDB" id="A0A0C9ZMT4"/>
<dbReference type="HOGENOM" id="CLU_057751_1_0_1"/>
<evidence type="ECO:0000313" key="2">
    <source>
        <dbReference type="EMBL" id="KIK38900.1"/>
    </source>
</evidence>
<dbReference type="InParanoid" id="A0A0C9ZMT4"/>
<dbReference type="EMBL" id="KN835368">
    <property type="protein sequence ID" value="KIK38900.1"/>
    <property type="molecule type" value="Genomic_DNA"/>
</dbReference>
<feature type="transmembrane region" description="Helical" evidence="1">
    <location>
        <begin position="141"/>
        <end position="159"/>
    </location>
</feature>
<keyword evidence="1" id="KW-0472">Membrane</keyword>
<dbReference type="OrthoDB" id="2661932at2759"/>
<accession>A0A0C9ZMT4</accession>
<gene>
    <name evidence="2" type="ORF">CY34DRAFT_364625</name>
</gene>
<reference evidence="3" key="2">
    <citation type="submission" date="2015-01" db="EMBL/GenBank/DDBJ databases">
        <title>Evolutionary Origins and Diversification of the Mycorrhizal Mutualists.</title>
        <authorList>
            <consortium name="DOE Joint Genome Institute"/>
            <consortium name="Mycorrhizal Genomics Consortium"/>
            <person name="Kohler A."/>
            <person name="Kuo A."/>
            <person name="Nagy L.G."/>
            <person name="Floudas D."/>
            <person name="Copeland A."/>
            <person name="Barry K.W."/>
            <person name="Cichocki N."/>
            <person name="Veneault-Fourrey C."/>
            <person name="LaButti K."/>
            <person name="Lindquist E.A."/>
            <person name="Lipzen A."/>
            <person name="Lundell T."/>
            <person name="Morin E."/>
            <person name="Murat C."/>
            <person name="Riley R."/>
            <person name="Ohm R."/>
            <person name="Sun H."/>
            <person name="Tunlid A."/>
            <person name="Henrissat B."/>
            <person name="Grigoriev I.V."/>
            <person name="Hibbett D.S."/>
            <person name="Martin F."/>
        </authorList>
    </citation>
    <scope>NUCLEOTIDE SEQUENCE [LARGE SCALE GENOMIC DNA]</scope>
    <source>
        <strain evidence="3">UH-Slu-Lm8-n1</strain>
    </source>
</reference>
<dbReference type="Proteomes" id="UP000054485">
    <property type="component" value="Unassembled WGS sequence"/>
</dbReference>
<protein>
    <submittedName>
        <fullName evidence="2">Uncharacterized protein</fullName>
    </submittedName>
</protein>
<evidence type="ECO:0000313" key="3">
    <source>
        <dbReference type="Proteomes" id="UP000054485"/>
    </source>
</evidence>
<keyword evidence="1" id="KW-1133">Transmembrane helix</keyword>
<feature type="transmembrane region" description="Helical" evidence="1">
    <location>
        <begin position="107"/>
        <end position="129"/>
    </location>
</feature>
<sequence length="220" mass="24554">MMNRIHAMYQQSKTMLIFLIVVFLATTIATGVMTAIVTSPISGVELILSGTHICLFVGDLSLILETWIPTIAWEILVLFLAVWIIIKHFRELRQSSTGSTMKDCFAILIKGHVLYFVAFAAISSFDLGLLSSKMWSSPVGIGIYQGVGQLAQVLQMFILGPRLILGIRVYHVELVACSDEGTCMTTIAFQERRHLSIHDAYHWKLNPRHCVGGFLPHGFM</sequence>
<proteinExistence type="predicted"/>
<reference evidence="2 3" key="1">
    <citation type="submission" date="2014-04" db="EMBL/GenBank/DDBJ databases">
        <authorList>
            <consortium name="DOE Joint Genome Institute"/>
            <person name="Kuo A."/>
            <person name="Ruytinx J."/>
            <person name="Rineau F."/>
            <person name="Colpaert J."/>
            <person name="Kohler A."/>
            <person name="Nagy L.G."/>
            <person name="Floudas D."/>
            <person name="Copeland A."/>
            <person name="Barry K.W."/>
            <person name="Cichocki N."/>
            <person name="Veneault-Fourrey C."/>
            <person name="LaButti K."/>
            <person name="Lindquist E.A."/>
            <person name="Lipzen A."/>
            <person name="Lundell T."/>
            <person name="Morin E."/>
            <person name="Murat C."/>
            <person name="Sun H."/>
            <person name="Tunlid A."/>
            <person name="Henrissat B."/>
            <person name="Grigoriev I.V."/>
            <person name="Hibbett D.S."/>
            <person name="Martin F."/>
            <person name="Nordberg H.P."/>
            <person name="Cantor M.N."/>
            <person name="Hua S.X."/>
        </authorList>
    </citation>
    <scope>NUCLEOTIDE SEQUENCE [LARGE SCALE GENOMIC DNA]</scope>
    <source>
        <strain evidence="2 3">UH-Slu-Lm8-n1</strain>
    </source>
</reference>
<organism evidence="2 3">
    <name type="scientific">Suillus luteus UH-Slu-Lm8-n1</name>
    <dbReference type="NCBI Taxonomy" id="930992"/>
    <lineage>
        <taxon>Eukaryota</taxon>
        <taxon>Fungi</taxon>
        <taxon>Dikarya</taxon>
        <taxon>Basidiomycota</taxon>
        <taxon>Agaricomycotina</taxon>
        <taxon>Agaricomycetes</taxon>
        <taxon>Agaricomycetidae</taxon>
        <taxon>Boletales</taxon>
        <taxon>Suillineae</taxon>
        <taxon>Suillaceae</taxon>
        <taxon>Suillus</taxon>
    </lineage>
</organism>